<accession>A0A3E4JH49</accession>
<feature type="domain" description="Helix-turn-helix" evidence="1">
    <location>
        <begin position="42"/>
        <end position="94"/>
    </location>
</feature>
<name>A0A3E4JH49_PHOVU</name>
<dbReference type="EMBL" id="QSPP01000064">
    <property type="protein sequence ID" value="RGJ82793.1"/>
    <property type="molecule type" value="Genomic_DNA"/>
</dbReference>
<dbReference type="Pfam" id="PF12728">
    <property type="entry name" value="HTH_17"/>
    <property type="match status" value="1"/>
</dbReference>
<dbReference type="PANTHER" id="PTHR34585:SF22">
    <property type="entry name" value="HELIX-TURN-HELIX DOMAIN-CONTAINING PROTEIN"/>
    <property type="match status" value="1"/>
</dbReference>
<organism evidence="2 3">
    <name type="scientific">Phocaeicola vulgatus</name>
    <name type="common">Bacteroides vulgatus</name>
    <dbReference type="NCBI Taxonomy" id="821"/>
    <lineage>
        <taxon>Bacteria</taxon>
        <taxon>Pseudomonadati</taxon>
        <taxon>Bacteroidota</taxon>
        <taxon>Bacteroidia</taxon>
        <taxon>Bacteroidales</taxon>
        <taxon>Bacteroidaceae</taxon>
        <taxon>Phocaeicola</taxon>
    </lineage>
</organism>
<gene>
    <name evidence="2" type="ORF">DXD46_16255</name>
</gene>
<dbReference type="SUPFAM" id="SSF46955">
    <property type="entry name" value="Putative DNA-binding domain"/>
    <property type="match status" value="1"/>
</dbReference>
<evidence type="ECO:0000259" key="1">
    <source>
        <dbReference type="Pfam" id="PF12728"/>
    </source>
</evidence>
<reference evidence="2 3" key="1">
    <citation type="submission" date="2018-08" db="EMBL/GenBank/DDBJ databases">
        <title>A genome reference for cultivated species of the human gut microbiota.</title>
        <authorList>
            <person name="Zou Y."/>
            <person name="Xue W."/>
            <person name="Luo G."/>
        </authorList>
    </citation>
    <scope>NUCLEOTIDE SEQUENCE [LARGE SCALE GENOMIC DNA]</scope>
    <source>
        <strain evidence="2 3">TM05-16</strain>
    </source>
</reference>
<evidence type="ECO:0000313" key="2">
    <source>
        <dbReference type="EMBL" id="RGJ82793.1"/>
    </source>
</evidence>
<evidence type="ECO:0000313" key="3">
    <source>
        <dbReference type="Proteomes" id="UP000260640"/>
    </source>
</evidence>
<dbReference type="GO" id="GO:0003677">
    <property type="term" value="F:DNA binding"/>
    <property type="evidence" value="ECO:0007669"/>
    <property type="project" value="UniProtKB-KW"/>
</dbReference>
<protein>
    <submittedName>
        <fullName evidence="2">DNA-binding protein</fullName>
    </submittedName>
</protein>
<keyword evidence="2" id="KW-0238">DNA-binding</keyword>
<dbReference type="AlphaFoldDB" id="A0A3E4JH49"/>
<sequence length="103" mass="11822">MAEIITKDSEEFKELTGWIKRCGKALENATARIRPGIADEHYLTGEEVCEKLHVSRRTLQALRDEKAIPYTSITAAGGKLLYPESGLYEVLKKNYKDFRRYAR</sequence>
<dbReference type="RefSeq" id="WP_117700171.1">
    <property type="nucleotide sequence ID" value="NZ_QSPP01000064.1"/>
</dbReference>
<dbReference type="PANTHER" id="PTHR34585">
    <property type="match status" value="1"/>
</dbReference>
<dbReference type="InterPro" id="IPR009061">
    <property type="entry name" value="DNA-bd_dom_put_sf"/>
</dbReference>
<dbReference type="Proteomes" id="UP000260640">
    <property type="component" value="Unassembled WGS sequence"/>
</dbReference>
<proteinExistence type="predicted"/>
<dbReference type="InterPro" id="IPR041657">
    <property type="entry name" value="HTH_17"/>
</dbReference>
<comment type="caution">
    <text evidence="2">The sequence shown here is derived from an EMBL/GenBank/DDBJ whole genome shotgun (WGS) entry which is preliminary data.</text>
</comment>